<evidence type="ECO:0000256" key="5">
    <source>
        <dbReference type="ARBA" id="ARBA00034545"/>
    </source>
</evidence>
<accession>A0A4S2MQ63</accession>
<evidence type="ECO:0000256" key="1">
    <source>
        <dbReference type="ARBA" id="ARBA00022679"/>
    </source>
</evidence>
<dbReference type="GO" id="GO:0032259">
    <property type="term" value="P:methylation"/>
    <property type="evidence" value="ECO:0007669"/>
    <property type="project" value="UniProtKB-KW"/>
</dbReference>
<sequence>MSSCKSNSTYDLVSSHYGKYASTATESASAYNASVAESFGYSAEELASIPTGSNLGVSCGNPLATANLQPHETLIDLGCGGGLDVFLAARKLPQGRAIGVDMTPSMLSLARKNAASASPPITNVDFVEANITDISPLADGIADVIVSNCVINLVPDEEKPKVFREVFRLLKNGGRMAVSDMLTRREIPEDVRGDVGLYIGCVSGASRIEEYERWMKEAGFKDIAIIDTKSDVNVYKEGIISFDGDEKVSAGGQQTGGGCCGGTTIDPDQAEPAAKERAKRVANLDLNEFVGSFKIFAVKPQA</sequence>
<dbReference type="Proteomes" id="UP000298138">
    <property type="component" value="Unassembled WGS sequence"/>
</dbReference>
<evidence type="ECO:0000256" key="3">
    <source>
        <dbReference type="ARBA" id="ARBA00034487"/>
    </source>
</evidence>
<organism evidence="10 11">
    <name type="scientific">Ascodesmis nigricans</name>
    <dbReference type="NCBI Taxonomy" id="341454"/>
    <lineage>
        <taxon>Eukaryota</taxon>
        <taxon>Fungi</taxon>
        <taxon>Dikarya</taxon>
        <taxon>Ascomycota</taxon>
        <taxon>Pezizomycotina</taxon>
        <taxon>Pezizomycetes</taxon>
        <taxon>Pezizales</taxon>
        <taxon>Ascodesmidaceae</taxon>
        <taxon>Ascodesmis</taxon>
    </lineage>
</organism>
<comment type="catalytic activity">
    <reaction evidence="7">
        <text>arsenic triglutathione + 2 [thioredoxin]-dithiol + 2 S-adenosyl-L-methionine + H2O = dimethylarsinous acid + 2 [thioredoxin]-disulfide + 3 glutathione + 2 S-adenosyl-L-homocysteine + 2 H(+)</text>
        <dbReference type="Rhea" id="RHEA:69464"/>
        <dbReference type="Rhea" id="RHEA-COMP:10698"/>
        <dbReference type="Rhea" id="RHEA-COMP:10700"/>
        <dbReference type="ChEBI" id="CHEBI:15377"/>
        <dbReference type="ChEBI" id="CHEBI:15378"/>
        <dbReference type="ChEBI" id="CHEBI:23808"/>
        <dbReference type="ChEBI" id="CHEBI:29950"/>
        <dbReference type="ChEBI" id="CHEBI:50058"/>
        <dbReference type="ChEBI" id="CHEBI:57856"/>
        <dbReference type="ChEBI" id="CHEBI:57925"/>
        <dbReference type="ChEBI" id="CHEBI:59789"/>
        <dbReference type="ChEBI" id="CHEBI:183640"/>
        <dbReference type="EC" id="2.1.1.137"/>
    </reaction>
</comment>
<comment type="catalytic activity">
    <reaction evidence="6">
        <text>arsenic triglutathione + [thioredoxin]-dithiol + S-adenosyl-L-methionine + 2 H2O = methylarsonous acid + [thioredoxin]-disulfide + 3 glutathione + S-adenosyl-L-homocysteine + H(+)</text>
        <dbReference type="Rhea" id="RHEA:69460"/>
        <dbReference type="Rhea" id="RHEA-COMP:10698"/>
        <dbReference type="Rhea" id="RHEA-COMP:10700"/>
        <dbReference type="ChEBI" id="CHEBI:15377"/>
        <dbReference type="ChEBI" id="CHEBI:15378"/>
        <dbReference type="ChEBI" id="CHEBI:17826"/>
        <dbReference type="ChEBI" id="CHEBI:29950"/>
        <dbReference type="ChEBI" id="CHEBI:50058"/>
        <dbReference type="ChEBI" id="CHEBI:57856"/>
        <dbReference type="ChEBI" id="CHEBI:57925"/>
        <dbReference type="ChEBI" id="CHEBI:59789"/>
        <dbReference type="ChEBI" id="CHEBI:183640"/>
        <dbReference type="EC" id="2.1.1.137"/>
    </reaction>
</comment>
<dbReference type="InterPro" id="IPR025714">
    <property type="entry name" value="Methyltranfer_dom"/>
</dbReference>
<evidence type="ECO:0000313" key="11">
    <source>
        <dbReference type="Proteomes" id="UP000298138"/>
    </source>
</evidence>
<dbReference type="AlphaFoldDB" id="A0A4S2MQ63"/>
<comment type="similarity">
    <text evidence="3">Belongs to the methyltransferase superfamily. Arsenite methyltransferase family.</text>
</comment>
<comment type="catalytic activity">
    <reaction evidence="8">
        <text>arsenic triglutathione + 3 [thioredoxin]-dithiol + 3 S-adenosyl-L-methionine = trimethylarsine + 3 [thioredoxin]-disulfide + 3 glutathione + 3 S-adenosyl-L-homocysteine + 3 H(+)</text>
        <dbReference type="Rhea" id="RHEA:69432"/>
        <dbReference type="Rhea" id="RHEA-COMP:10698"/>
        <dbReference type="Rhea" id="RHEA-COMP:10700"/>
        <dbReference type="ChEBI" id="CHEBI:15378"/>
        <dbReference type="ChEBI" id="CHEBI:27130"/>
        <dbReference type="ChEBI" id="CHEBI:29950"/>
        <dbReference type="ChEBI" id="CHEBI:50058"/>
        <dbReference type="ChEBI" id="CHEBI:57856"/>
        <dbReference type="ChEBI" id="CHEBI:57925"/>
        <dbReference type="ChEBI" id="CHEBI:59789"/>
        <dbReference type="ChEBI" id="CHEBI:183640"/>
        <dbReference type="EC" id="2.1.1.137"/>
    </reaction>
</comment>
<evidence type="ECO:0000259" key="9">
    <source>
        <dbReference type="Pfam" id="PF13847"/>
    </source>
</evidence>
<protein>
    <recommendedName>
        <fullName evidence="5">Arsenite methyltransferase</fullName>
        <ecNumber evidence="4">2.1.1.137</ecNumber>
    </recommendedName>
</protein>
<evidence type="ECO:0000256" key="4">
    <source>
        <dbReference type="ARBA" id="ARBA00034521"/>
    </source>
</evidence>
<keyword evidence="2" id="KW-0949">S-adenosyl-L-methionine</keyword>
<evidence type="ECO:0000256" key="7">
    <source>
        <dbReference type="ARBA" id="ARBA00047943"/>
    </source>
</evidence>
<evidence type="ECO:0000313" key="10">
    <source>
        <dbReference type="EMBL" id="TGZ76658.1"/>
    </source>
</evidence>
<keyword evidence="10" id="KW-0489">Methyltransferase</keyword>
<dbReference type="GO" id="GO:0030791">
    <property type="term" value="F:arsenite methyltransferase activity"/>
    <property type="evidence" value="ECO:0007669"/>
    <property type="project" value="UniProtKB-EC"/>
</dbReference>
<reference evidence="10 11" key="1">
    <citation type="submission" date="2019-04" db="EMBL/GenBank/DDBJ databases">
        <title>Comparative genomics and transcriptomics to analyze fruiting body development in filamentous ascomycetes.</title>
        <authorList>
            <consortium name="DOE Joint Genome Institute"/>
            <person name="Lutkenhaus R."/>
            <person name="Traeger S."/>
            <person name="Breuer J."/>
            <person name="Kuo A."/>
            <person name="Lipzen A."/>
            <person name="Pangilinan J."/>
            <person name="Dilworth D."/>
            <person name="Sandor L."/>
            <person name="Poggeler S."/>
            <person name="Barry K."/>
            <person name="Grigoriev I.V."/>
            <person name="Nowrousian M."/>
        </authorList>
    </citation>
    <scope>NUCLEOTIDE SEQUENCE [LARGE SCALE GENOMIC DNA]</scope>
    <source>
        <strain evidence="10 11">CBS 389.68</strain>
    </source>
</reference>
<dbReference type="STRING" id="341454.A0A4S2MQ63"/>
<keyword evidence="1 10" id="KW-0808">Transferase</keyword>
<dbReference type="CDD" id="cd02440">
    <property type="entry name" value="AdoMet_MTases"/>
    <property type="match status" value="1"/>
</dbReference>
<proteinExistence type="inferred from homology"/>
<evidence type="ECO:0000256" key="6">
    <source>
        <dbReference type="ARBA" id="ARBA00047941"/>
    </source>
</evidence>
<dbReference type="PANTHER" id="PTHR43675">
    <property type="entry name" value="ARSENITE METHYLTRANSFERASE"/>
    <property type="match status" value="1"/>
</dbReference>
<dbReference type="InterPro" id="IPR029063">
    <property type="entry name" value="SAM-dependent_MTases_sf"/>
</dbReference>
<evidence type="ECO:0000256" key="2">
    <source>
        <dbReference type="ARBA" id="ARBA00022691"/>
    </source>
</evidence>
<dbReference type="EC" id="2.1.1.137" evidence="4"/>
<dbReference type="OrthoDB" id="66144at2759"/>
<dbReference type="InterPro" id="IPR026669">
    <property type="entry name" value="Arsenite_MeTrfase-like"/>
</dbReference>
<dbReference type="Pfam" id="PF13847">
    <property type="entry name" value="Methyltransf_31"/>
    <property type="match status" value="1"/>
</dbReference>
<dbReference type="Gene3D" id="3.40.50.150">
    <property type="entry name" value="Vaccinia Virus protein VP39"/>
    <property type="match status" value="1"/>
</dbReference>
<dbReference type="PANTHER" id="PTHR43675:SF8">
    <property type="entry name" value="ARSENITE METHYLTRANSFERASE"/>
    <property type="match status" value="1"/>
</dbReference>
<keyword evidence="11" id="KW-1185">Reference proteome</keyword>
<evidence type="ECO:0000256" key="8">
    <source>
        <dbReference type="ARBA" id="ARBA00048428"/>
    </source>
</evidence>
<feature type="domain" description="Methyltransferase" evidence="9">
    <location>
        <begin position="70"/>
        <end position="219"/>
    </location>
</feature>
<name>A0A4S2MQ63_9PEZI</name>
<gene>
    <name evidence="10" type="ORF">EX30DRAFT_336380</name>
</gene>
<dbReference type="SUPFAM" id="SSF53335">
    <property type="entry name" value="S-adenosyl-L-methionine-dependent methyltransferases"/>
    <property type="match status" value="1"/>
</dbReference>
<dbReference type="EMBL" id="ML220170">
    <property type="protein sequence ID" value="TGZ76658.1"/>
    <property type="molecule type" value="Genomic_DNA"/>
</dbReference>
<dbReference type="InParanoid" id="A0A4S2MQ63"/>